<organism evidence="3 4">
    <name type="scientific">Leptospira ryugenii</name>
    <dbReference type="NCBI Taxonomy" id="1917863"/>
    <lineage>
        <taxon>Bacteria</taxon>
        <taxon>Pseudomonadati</taxon>
        <taxon>Spirochaetota</taxon>
        <taxon>Spirochaetia</taxon>
        <taxon>Leptospirales</taxon>
        <taxon>Leptospiraceae</taxon>
        <taxon>Leptospira</taxon>
    </lineage>
</organism>
<dbReference type="Proteomes" id="UP000245133">
    <property type="component" value="Unassembled WGS sequence"/>
</dbReference>
<evidence type="ECO:0000256" key="1">
    <source>
        <dbReference type="ARBA" id="ARBA00037999"/>
    </source>
</evidence>
<dbReference type="InterPro" id="IPR015421">
    <property type="entry name" value="PyrdxlP-dep_Trfase_major"/>
</dbReference>
<dbReference type="Pfam" id="PF01041">
    <property type="entry name" value="DegT_DnrJ_EryC1"/>
    <property type="match status" value="1"/>
</dbReference>
<dbReference type="EMBL" id="BFBB01000003">
    <property type="protein sequence ID" value="GBF50015.1"/>
    <property type="molecule type" value="Genomic_DNA"/>
</dbReference>
<dbReference type="OrthoDB" id="335953at2"/>
<dbReference type="GO" id="GO:0030170">
    <property type="term" value="F:pyridoxal phosphate binding"/>
    <property type="evidence" value="ECO:0007669"/>
    <property type="project" value="TreeGrafter"/>
</dbReference>
<evidence type="ECO:0000313" key="3">
    <source>
        <dbReference type="EMBL" id="GBF50015.1"/>
    </source>
</evidence>
<dbReference type="Gene3D" id="3.40.640.10">
    <property type="entry name" value="Type I PLP-dependent aspartate aminotransferase-like (Major domain)"/>
    <property type="match status" value="1"/>
</dbReference>
<dbReference type="InterPro" id="IPR015424">
    <property type="entry name" value="PyrdxlP-dep_Trfase"/>
</dbReference>
<keyword evidence="3" id="KW-0032">Aminotransferase</keyword>
<proteinExistence type="inferred from homology"/>
<dbReference type="InterPro" id="IPR000653">
    <property type="entry name" value="DegT/StrS_aminotransferase"/>
</dbReference>
<comment type="similarity">
    <text evidence="1 2">Belongs to the DegT/DnrJ/EryC1 family.</text>
</comment>
<dbReference type="AlphaFoldDB" id="A0A2P2DZG6"/>
<keyword evidence="3" id="KW-0808">Transferase</keyword>
<dbReference type="PIRSF" id="PIRSF000390">
    <property type="entry name" value="PLP_StrS"/>
    <property type="match status" value="1"/>
</dbReference>
<name>A0A2P2DZG6_9LEPT</name>
<evidence type="ECO:0000256" key="2">
    <source>
        <dbReference type="RuleBase" id="RU004508"/>
    </source>
</evidence>
<dbReference type="PANTHER" id="PTHR30244">
    <property type="entry name" value="TRANSAMINASE"/>
    <property type="match status" value="1"/>
</dbReference>
<dbReference type="GO" id="GO:0000271">
    <property type="term" value="P:polysaccharide biosynthetic process"/>
    <property type="evidence" value="ECO:0007669"/>
    <property type="project" value="TreeGrafter"/>
</dbReference>
<comment type="caution">
    <text evidence="3">The sequence shown here is derived from an EMBL/GenBank/DDBJ whole genome shotgun (WGS) entry which is preliminary data.</text>
</comment>
<keyword evidence="2" id="KW-0663">Pyridoxal phosphate</keyword>
<protein>
    <submittedName>
        <fullName evidence="3">Pyridoxal phosphate-dependent aminotransferase</fullName>
    </submittedName>
</protein>
<dbReference type="Gene3D" id="3.90.1150.10">
    <property type="entry name" value="Aspartate Aminotransferase, domain 1"/>
    <property type="match status" value="1"/>
</dbReference>
<gene>
    <name evidence="3" type="ORF">LPTSP4_15360</name>
</gene>
<accession>A0A2P2DZG6</accession>
<reference evidence="3 4" key="1">
    <citation type="submission" date="2018-02" db="EMBL/GenBank/DDBJ databases">
        <title>Novel Leptospira species isolated from soil and water in Japan.</title>
        <authorList>
            <person name="Nakao R."/>
            <person name="Masuzawa T."/>
        </authorList>
    </citation>
    <scope>NUCLEOTIDE SEQUENCE [LARGE SCALE GENOMIC DNA]</scope>
    <source>
        <strain evidence="3 4">YH101</strain>
    </source>
</reference>
<keyword evidence="4" id="KW-1185">Reference proteome</keyword>
<dbReference type="PANTHER" id="PTHR30244:SF34">
    <property type="entry name" value="DTDP-4-AMINO-4,6-DIDEOXYGALACTOSE TRANSAMINASE"/>
    <property type="match status" value="1"/>
</dbReference>
<dbReference type="RefSeq" id="WP_108975400.1">
    <property type="nucleotide sequence ID" value="NZ_BFBB01000003.1"/>
</dbReference>
<sequence length="364" mass="41113">MSTETIQRPIKKLKEIEFHKPTLSREDLKGVLECLVEEHLSTGEIVDRFEKSFCHTFKTKHAVSVNSLTSAYHLSLLALGVQEGDKILLSSFAPIAALDAIFLLRAKPILVDLGKNSFHPDPESFHTKRLSSEAKVAILDHSFGSLLSLKNYQAEGLQIIEDYTEVIGAISETIPVGKQGSISIAGLDAENMITTGNGAMITSAETQLVQKIRSFKSGPNVKRVFGEPKFDYHLVDYQAALGIEQLSKLGVILDRQRKIAFAYLQAVQNSRLETYFSNPNEDTFHRFPIIVSNRGYEEVNRYFKSIHIETQRTIQEPLHSILEENRLDFPNAERLYQRGHCIPVYPNLTKDNVQRIATAIRRIY</sequence>
<dbReference type="GO" id="GO:0008483">
    <property type="term" value="F:transaminase activity"/>
    <property type="evidence" value="ECO:0007669"/>
    <property type="project" value="UniProtKB-KW"/>
</dbReference>
<dbReference type="SUPFAM" id="SSF53383">
    <property type="entry name" value="PLP-dependent transferases"/>
    <property type="match status" value="1"/>
</dbReference>
<evidence type="ECO:0000313" key="4">
    <source>
        <dbReference type="Proteomes" id="UP000245133"/>
    </source>
</evidence>
<dbReference type="InterPro" id="IPR015422">
    <property type="entry name" value="PyrdxlP-dep_Trfase_small"/>
</dbReference>